<feature type="compositionally biased region" description="Polar residues" evidence="4">
    <location>
        <begin position="167"/>
        <end position="183"/>
    </location>
</feature>
<feature type="chain" id="PRO_5035916280" description="lysozyme" evidence="5">
    <location>
        <begin position="18"/>
        <end position="442"/>
    </location>
</feature>
<sequence>MLAALVVMILLPTWVDGIVLKKCELKSQLEAEGDKAVDIIAKLVCTAEQTSGFDTNLVSTTGYFNSMNKRYKRSSKVLKIRKWRSGPFNNEGTGMSGETSGDGLNDQSDETREADSLPNPTDEMVSKMVPMKPLERPLKTTRPIERKRKRRSMHSSRVQQVRKRRCASSNEQESWMTTDSSGDGSIDQLEGTQIPPTSPYPKIYYDTYEMLFGSRRFPPDGAIEPTDFPYDTYERLFGNGRFPPDRTTEPTDIPYDTYEMLFGNGRFPPDRAIEPTDFTYDTYEMLFGNGRFPPDRAIEPTNFPYDTYEMLFGNGRFPPDRAIEPTDFTYDTYEMLFGNGRFPPDRKIEPTDIQYDTYEMLFDPREAPDRTRYGIFQLSDSACNSGLDYSLNHCELDCSALTDDDITDDIACLMSLDENVKQMTFTPECLSVDSSEYFAECG</sequence>
<dbReference type="PANTHER" id="PTHR11407:SF63">
    <property type="entry name" value="LYSOZYME C"/>
    <property type="match status" value="1"/>
</dbReference>
<feature type="compositionally biased region" description="Polar residues" evidence="4">
    <location>
        <begin position="87"/>
        <end position="99"/>
    </location>
</feature>
<feature type="region of interest" description="Disordered" evidence="4">
    <location>
        <begin position="141"/>
        <end position="186"/>
    </location>
</feature>
<accession>A0A8T0ADW8</accession>
<evidence type="ECO:0000256" key="5">
    <source>
        <dbReference type="SAM" id="SignalP"/>
    </source>
</evidence>
<keyword evidence="2" id="KW-0081">Bacteriolytic enzyme</keyword>
<feature type="signal peptide" evidence="5">
    <location>
        <begin position="1"/>
        <end position="17"/>
    </location>
</feature>
<dbReference type="AlphaFoldDB" id="A0A8T0ADW8"/>
<gene>
    <name evidence="7" type="ORF">HF521_012711</name>
</gene>
<dbReference type="GO" id="GO:0031640">
    <property type="term" value="P:killing of cells of another organism"/>
    <property type="evidence" value="ECO:0007669"/>
    <property type="project" value="UniProtKB-KW"/>
</dbReference>
<dbReference type="GO" id="GO:0003796">
    <property type="term" value="F:lysozyme activity"/>
    <property type="evidence" value="ECO:0007669"/>
    <property type="project" value="UniProtKB-EC"/>
</dbReference>
<evidence type="ECO:0000256" key="4">
    <source>
        <dbReference type="SAM" id="MobiDB-lite"/>
    </source>
</evidence>
<keyword evidence="8" id="KW-1185">Reference proteome</keyword>
<dbReference type="Proteomes" id="UP000606274">
    <property type="component" value="Unassembled WGS sequence"/>
</dbReference>
<dbReference type="GO" id="GO:0042742">
    <property type="term" value="P:defense response to bacterium"/>
    <property type="evidence" value="ECO:0007669"/>
    <property type="project" value="UniProtKB-KW"/>
</dbReference>
<comment type="caution">
    <text evidence="7">The sequence shown here is derived from an EMBL/GenBank/DDBJ whole genome shotgun (WGS) entry which is preliminary data.</text>
</comment>
<dbReference type="SUPFAM" id="SSF53955">
    <property type="entry name" value="Lysozyme-like"/>
    <property type="match status" value="1"/>
</dbReference>
<dbReference type="InterPro" id="IPR023346">
    <property type="entry name" value="Lysozyme-like_dom_sf"/>
</dbReference>
<dbReference type="InterPro" id="IPR001916">
    <property type="entry name" value="Glyco_hydro_22"/>
</dbReference>
<dbReference type="EC" id="3.2.1.17" evidence="1"/>
<dbReference type="PANTHER" id="PTHR11407">
    <property type="entry name" value="LYSOZYME C"/>
    <property type="match status" value="1"/>
</dbReference>
<dbReference type="InterPro" id="IPR019799">
    <property type="entry name" value="Glyco_hydro_22_CS"/>
</dbReference>
<dbReference type="Pfam" id="PF00062">
    <property type="entry name" value="Lys"/>
    <property type="match status" value="1"/>
</dbReference>
<feature type="region of interest" description="Disordered" evidence="4">
    <location>
        <begin position="87"/>
        <end position="124"/>
    </location>
</feature>
<evidence type="ECO:0000256" key="1">
    <source>
        <dbReference type="ARBA" id="ARBA00012732"/>
    </source>
</evidence>
<name>A0A8T0ADW8_SILME</name>
<evidence type="ECO:0000256" key="2">
    <source>
        <dbReference type="ARBA" id="ARBA00022638"/>
    </source>
</evidence>
<reference evidence="7" key="1">
    <citation type="submission" date="2020-08" db="EMBL/GenBank/DDBJ databases">
        <title>Chromosome-level assembly of Southern catfish (Silurus meridionalis) provides insights into visual adaptation to the nocturnal and benthic lifestyles.</title>
        <authorList>
            <person name="Zhang Y."/>
            <person name="Wang D."/>
            <person name="Peng Z."/>
        </authorList>
    </citation>
    <scope>NUCLEOTIDE SEQUENCE</scope>
    <source>
        <strain evidence="7">SWU-2019-XX</strain>
        <tissue evidence="7">Muscle</tissue>
    </source>
</reference>
<feature type="compositionally biased region" description="Basic residues" evidence="4">
    <location>
        <begin position="145"/>
        <end position="166"/>
    </location>
</feature>
<dbReference type="EMBL" id="JABFDY010000024">
    <property type="protein sequence ID" value="KAF7689358.1"/>
    <property type="molecule type" value="Genomic_DNA"/>
</dbReference>
<evidence type="ECO:0000313" key="7">
    <source>
        <dbReference type="EMBL" id="KAF7689358.1"/>
    </source>
</evidence>
<evidence type="ECO:0000313" key="8">
    <source>
        <dbReference type="Proteomes" id="UP000606274"/>
    </source>
</evidence>
<dbReference type="Gene3D" id="1.10.530.10">
    <property type="match status" value="2"/>
</dbReference>
<organism evidence="7 8">
    <name type="scientific">Silurus meridionalis</name>
    <name type="common">Southern catfish</name>
    <name type="synonym">Silurus soldatovi meridionalis</name>
    <dbReference type="NCBI Taxonomy" id="175797"/>
    <lineage>
        <taxon>Eukaryota</taxon>
        <taxon>Metazoa</taxon>
        <taxon>Chordata</taxon>
        <taxon>Craniata</taxon>
        <taxon>Vertebrata</taxon>
        <taxon>Euteleostomi</taxon>
        <taxon>Actinopterygii</taxon>
        <taxon>Neopterygii</taxon>
        <taxon>Teleostei</taxon>
        <taxon>Ostariophysi</taxon>
        <taxon>Siluriformes</taxon>
        <taxon>Siluridae</taxon>
        <taxon>Silurus</taxon>
    </lineage>
</organism>
<evidence type="ECO:0000256" key="3">
    <source>
        <dbReference type="ARBA" id="ARBA00023157"/>
    </source>
</evidence>
<proteinExistence type="predicted"/>
<keyword evidence="3" id="KW-1015">Disulfide bond</keyword>
<protein>
    <recommendedName>
        <fullName evidence="1">lysozyme</fullName>
        <ecNumber evidence="1">3.2.1.17</ecNumber>
    </recommendedName>
</protein>
<dbReference type="SMART" id="SM00263">
    <property type="entry name" value="LYZ1"/>
    <property type="match status" value="1"/>
</dbReference>
<dbReference type="PROSITE" id="PS00128">
    <property type="entry name" value="GLYCOSYL_HYDROL_F22_1"/>
    <property type="match status" value="1"/>
</dbReference>
<keyword evidence="2" id="KW-0929">Antimicrobial</keyword>
<evidence type="ECO:0000259" key="6">
    <source>
        <dbReference type="PROSITE" id="PS00128"/>
    </source>
</evidence>
<keyword evidence="5" id="KW-0732">Signal</keyword>
<feature type="domain" description="Glycosyl hydrolases family 22 (GH22)" evidence="6">
    <location>
        <begin position="394"/>
        <end position="412"/>
    </location>
</feature>